<dbReference type="Gene3D" id="3.10.310.50">
    <property type="match status" value="1"/>
</dbReference>
<reference evidence="2 3" key="1">
    <citation type="submission" date="2020-08" db="EMBL/GenBank/DDBJ databases">
        <title>Genome sequence of Sphingomonas daechungensis KACC 18115T.</title>
        <authorList>
            <person name="Hyun D.-W."/>
            <person name="Bae J.-W."/>
        </authorList>
    </citation>
    <scope>NUCLEOTIDE SEQUENCE [LARGE SCALE GENOMIC DNA]</scope>
    <source>
        <strain evidence="2 3">KACC 18115</strain>
    </source>
</reference>
<protein>
    <submittedName>
        <fullName evidence="2">TPM domain-containing protein</fullName>
    </submittedName>
</protein>
<dbReference type="Proteomes" id="UP000516134">
    <property type="component" value="Chromosome"/>
</dbReference>
<dbReference type="Pfam" id="PF04536">
    <property type="entry name" value="TPM_phosphatase"/>
    <property type="match status" value="1"/>
</dbReference>
<dbReference type="RefSeq" id="WP_187715851.1">
    <property type="nucleotide sequence ID" value="NZ_BAABJC010000001.1"/>
</dbReference>
<feature type="domain" description="TPM" evidence="1">
    <location>
        <begin position="9"/>
        <end position="56"/>
    </location>
</feature>
<organism evidence="2 3">
    <name type="scientific">Sphingomonas daechungensis</name>
    <dbReference type="NCBI Taxonomy" id="1176646"/>
    <lineage>
        <taxon>Bacteria</taxon>
        <taxon>Pseudomonadati</taxon>
        <taxon>Pseudomonadota</taxon>
        <taxon>Alphaproteobacteria</taxon>
        <taxon>Sphingomonadales</taxon>
        <taxon>Sphingomonadaceae</taxon>
        <taxon>Sphingomonas</taxon>
    </lineage>
</organism>
<keyword evidence="3" id="KW-1185">Reference proteome</keyword>
<evidence type="ECO:0000313" key="2">
    <source>
        <dbReference type="EMBL" id="QNP44430.1"/>
    </source>
</evidence>
<evidence type="ECO:0000259" key="1">
    <source>
        <dbReference type="Pfam" id="PF04536"/>
    </source>
</evidence>
<evidence type="ECO:0000313" key="3">
    <source>
        <dbReference type="Proteomes" id="UP000516134"/>
    </source>
</evidence>
<gene>
    <name evidence="2" type="ORF">H9L15_08640</name>
</gene>
<accession>A0ABX6T5Z3</accession>
<sequence length="80" mass="8829">MGLNGCQQRRGYDDGTVVLVAPNERRVRIATGDGARAILTDARCRQCSRKKSCPSFAMPICRTAPRLAPTPLWKRWGRGG</sequence>
<dbReference type="EMBL" id="CP060780">
    <property type="protein sequence ID" value="QNP44430.1"/>
    <property type="molecule type" value="Genomic_DNA"/>
</dbReference>
<proteinExistence type="predicted"/>
<name>A0ABX6T5Z3_9SPHN</name>
<dbReference type="InterPro" id="IPR007621">
    <property type="entry name" value="TPM_dom"/>
</dbReference>